<proteinExistence type="inferred from homology"/>
<dbReference type="Proteomes" id="UP000030106">
    <property type="component" value="Unassembled WGS sequence"/>
</dbReference>
<dbReference type="PANTHER" id="PTHR13131">
    <property type="entry name" value="CYSTINOSIN"/>
    <property type="match status" value="1"/>
</dbReference>
<dbReference type="GO" id="GO:0000324">
    <property type="term" value="C:fungal-type vacuole"/>
    <property type="evidence" value="ECO:0007669"/>
    <property type="project" value="TreeGrafter"/>
</dbReference>
<feature type="transmembrane region" description="Helical" evidence="11">
    <location>
        <begin position="248"/>
        <end position="268"/>
    </location>
</feature>
<evidence type="ECO:0000256" key="10">
    <source>
        <dbReference type="ARBA" id="ARBA00048473"/>
    </source>
</evidence>
<dbReference type="InterPro" id="IPR005282">
    <property type="entry name" value="LC_transporter"/>
</dbReference>
<dbReference type="AlphaFoldDB" id="A0A0A2VW42"/>
<organism evidence="12 13">
    <name type="scientific">Beauveria bassiana D1-5</name>
    <dbReference type="NCBI Taxonomy" id="1245745"/>
    <lineage>
        <taxon>Eukaryota</taxon>
        <taxon>Fungi</taxon>
        <taxon>Dikarya</taxon>
        <taxon>Ascomycota</taxon>
        <taxon>Pezizomycotina</taxon>
        <taxon>Sordariomycetes</taxon>
        <taxon>Hypocreomycetidae</taxon>
        <taxon>Hypocreales</taxon>
        <taxon>Cordycipitaceae</taxon>
        <taxon>Beauveria</taxon>
    </lineage>
</organism>
<dbReference type="HOGENOM" id="CLU_046327_0_1_1"/>
<evidence type="ECO:0000256" key="6">
    <source>
        <dbReference type="ARBA" id="ARBA00022847"/>
    </source>
</evidence>
<keyword evidence="9" id="KW-0458">Lysosome</keyword>
<feature type="transmembrane region" description="Helical" evidence="11">
    <location>
        <begin position="215"/>
        <end position="236"/>
    </location>
</feature>
<dbReference type="Pfam" id="PF04193">
    <property type="entry name" value="PQ-loop"/>
    <property type="match status" value="2"/>
</dbReference>
<comment type="catalytic activity">
    <reaction evidence="10">
        <text>L-cystine(out) + H(+)(out) = L-cystine(in) + H(+)(in)</text>
        <dbReference type="Rhea" id="RHEA:66172"/>
        <dbReference type="ChEBI" id="CHEBI:15378"/>
        <dbReference type="ChEBI" id="CHEBI:35491"/>
    </reaction>
    <physiologicalReaction direction="left-to-right" evidence="10">
        <dbReference type="Rhea" id="RHEA:66173"/>
    </physiologicalReaction>
</comment>
<evidence type="ECO:0000256" key="4">
    <source>
        <dbReference type="ARBA" id="ARBA00022692"/>
    </source>
</evidence>
<comment type="subcellular location">
    <subcellularLocation>
        <location evidence="1">Lysosome membrane</location>
        <topology evidence="1">Multi-pass membrane protein</topology>
    </subcellularLocation>
</comment>
<comment type="similarity">
    <text evidence="2">Belongs to the cystinosin family.</text>
</comment>
<keyword evidence="6" id="KW-0769">Symport</keyword>
<dbReference type="STRING" id="1245745.A0A0A2VW42"/>
<accession>A0A0A2VW42</accession>
<feature type="transmembrane region" description="Helical" evidence="11">
    <location>
        <begin position="288"/>
        <end position="307"/>
    </location>
</feature>
<dbReference type="GO" id="GO:0005774">
    <property type="term" value="C:vacuolar membrane"/>
    <property type="evidence" value="ECO:0007669"/>
    <property type="project" value="TreeGrafter"/>
</dbReference>
<dbReference type="GO" id="GO:0015293">
    <property type="term" value="F:symporter activity"/>
    <property type="evidence" value="ECO:0007669"/>
    <property type="project" value="UniProtKB-KW"/>
</dbReference>
<evidence type="ECO:0000256" key="7">
    <source>
        <dbReference type="ARBA" id="ARBA00022989"/>
    </source>
</evidence>
<keyword evidence="3" id="KW-0813">Transport</keyword>
<evidence type="ECO:0000256" key="8">
    <source>
        <dbReference type="ARBA" id="ARBA00023136"/>
    </source>
</evidence>
<evidence type="ECO:0000256" key="11">
    <source>
        <dbReference type="SAM" id="Phobius"/>
    </source>
</evidence>
<dbReference type="Gene3D" id="1.20.1280.290">
    <property type="match status" value="2"/>
</dbReference>
<reference evidence="12 13" key="1">
    <citation type="submission" date="2012-10" db="EMBL/GenBank/DDBJ databases">
        <title>Genome sequencing and analysis of entomopathogenic fungi Beauveria bassiana D1-5.</title>
        <authorList>
            <person name="Li Q."/>
            <person name="Wang L."/>
            <person name="Zhang Z."/>
            <person name="Wang Q."/>
            <person name="Ren J."/>
            <person name="Wang M."/>
            <person name="Xu W."/>
            <person name="Wang J."/>
            <person name="Lu Y."/>
            <person name="Du Q."/>
            <person name="Sun Z."/>
        </authorList>
    </citation>
    <scope>NUCLEOTIDE SEQUENCE [LARGE SCALE GENOMIC DNA]</scope>
    <source>
        <strain evidence="12 13">D1-5</strain>
    </source>
</reference>
<evidence type="ECO:0000256" key="5">
    <source>
        <dbReference type="ARBA" id="ARBA00022737"/>
    </source>
</evidence>
<dbReference type="PANTHER" id="PTHR13131:SF5">
    <property type="entry name" value="CYSTINOSIN"/>
    <property type="match status" value="1"/>
</dbReference>
<dbReference type="GO" id="GO:0015184">
    <property type="term" value="F:L-cystine transmembrane transporter activity"/>
    <property type="evidence" value="ECO:0007669"/>
    <property type="project" value="TreeGrafter"/>
</dbReference>
<evidence type="ECO:0000256" key="9">
    <source>
        <dbReference type="ARBA" id="ARBA00023228"/>
    </source>
</evidence>
<dbReference type="OrthoDB" id="75720at2759"/>
<protein>
    <submittedName>
        <fullName evidence="12">Cystinosin</fullName>
    </submittedName>
</protein>
<dbReference type="EMBL" id="ANFO01000299">
    <property type="protein sequence ID" value="KGQ10572.1"/>
    <property type="molecule type" value="Genomic_DNA"/>
</dbReference>
<dbReference type="FunFam" id="1.20.1280.290:FF:000016">
    <property type="entry name" value="Cystinosin homolog"/>
    <property type="match status" value="1"/>
</dbReference>
<feature type="transmembrane region" description="Helical" evidence="11">
    <location>
        <begin position="12"/>
        <end position="32"/>
    </location>
</feature>
<keyword evidence="8 11" id="KW-0472">Membrane</keyword>
<evidence type="ECO:0000256" key="1">
    <source>
        <dbReference type="ARBA" id="ARBA00004155"/>
    </source>
</evidence>
<evidence type="ECO:0000313" key="12">
    <source>
        <dbReference type="EMBL" id="KGQ10572.1"/>
    </source>
</evidence>
<evidence type="ECO:0000256" key="2">
    <source>
        <dbReference type="ARBA" id="ARBA00006855"/>
    </source>
</evidence>
<sequence>MTSTDDGGGGFLPFISAGFGWIYFTLWSLSFYPQALLNFRRRSTTGTTVDFPWLNVLGMQKAPAPPPGALSLCPPNQTQLLLMLISSLTPPGFSAYSASNIALYYSPAVRRQYAARNSGLTPTVQFNDVVFALHGLVLSAITASQYLVGGSLWRFPRTTHHHHSNVNPGARPSRLALGLTAGAFVGVGATALLVLGARSGGRDVDPVVDWCDLDVVYALGYVKIAVTLVKYTPQLLTNIRNQSTEGWSIWQILLDITGGLLSIAQQGIDSYLQHDWSGITSNPVKFGLGQISIFFDLLFILQHYVLYRKKGADGTETERLLPPGEERRLD</sequence>
<comment type="caution">
    <text evidence="12">The sequence shown here is derived from an EMBL/GenBank/DDBJ whole genome shotgun (WGS) entry which is preliminary data.</text>
</comment>
<gene>
    <name evidence="12" type="ORF">BBAD15_g4074</name>
</gene>
<keyword evidence="7 11" id="KW-1133">Transmembrane helix</keyword>
<evidence type="ECO:0000256" key="3">
    <source>
        <dbReference type="ARBA" id="ARBA00022448"/>
    </source>
</evidence>
<keyword evidence="4 11" id="KW-0812">Transmembrane</keyword>
<dbReference type="SMART" id="SM00679">
    <property type="entry name" value="CTNS"/>
    <property type="match status" value="2"/>
</dbReference>
<feature type="transmembrane region" description="Helical" evidence="11">
    <location>
        <begin position="175"/>
        <end position="195"/>
    </location>
</feature>
<dbReference type="InterPro" id="IPR006603">
    <property type="entry name" value="PQ-loop_rpt"/>
</dbReference>
<name>A0A0A2VW42_BEABA</name>
<evidence type="ECO:0000313" key="13">
    <source>
        <dbReference type="Proteomes" id="UP000030106"/>
    </source>
</evidence>
<keyword evidence="5" id="KW-0677">Repeat</keyword>